<reference evidence="3 5" key="2">
    <citation type="journal article" date="2016" name="Front. Microbiol.">
        <title>Industrial Acetogenic Biocatalysts: A Comparative Metabolic and Genomic Analysis.</title>
        <authorList>
            <person name="Bengelsdorf F."/>
            <person name="Poehlein A."/>
            <person name="Sonja S."/>
            <person name="Erz C."/>
            <person name="Hummel T."/>
            <person name="Hoffmeister S."/>
            <person name="Daniel R."/>
            <person name="Durre P."/>
        </authorList>
    </citation>
    <scope>NUCLEOTIDE SEQUENCE [LARGE SCALE GENOMIC DNA]</scope>
    <source>
        <strain evidence="3 5">PTA-10522</strain>
    </source>
</reference>
<organism evidence="2 4">
    <name type="scientific">Clostridium coskatii</name>
    <dbReference type="NCBI Taxonomy" id="1705578"/>
    <lineage>
        <taxon>Bacteria</taxon>
        <taxon>Bacillati</taxon>
        <taxon>Bacillota</taxon>
        <taxon>Clostridia</taxon>
        <taxon>Eubacteriales</taxon>
        <taxon>Clostridiaceae</taxon>
        <taxon>Clostridium</taxon>
    </lineage>
</organism>
<evidence type="ECO:0000313" key="4">
    <source>
        <dbReference type="Proteomes" id="UP000077384"/>
    </source>
</evidence>
<dbReference type="Proteomes" id="UP000077384">
    <property type="component" value="Unassembled WGS sequence"/>
</dbReference>
<dbReference type="PANTHER" id="PTHR47099">
    <property type="entry name" value="METHYLCOBAMIDE:COM METHYLTRANSFERASE MTBA"/>
    <property type="match status" value="1"/>
</dbReference>
<feature type="domain" description="Uroporphyrinogen decarboxylase (URO-D)" evidence="1">
    <location>
        <begin position="172"/>
        <end position="367"/>
    </location>
</feature>
<dbReference type="InterPro" id="IPR038071">
    <property type="entry name" value="UROD/MetE-like_sf"/>
</dbReference>
<dbReference type="RefSeq" id="WP_013238723.1">
    <property type="nucleotide sequence ID" value="NZ_LITQ01000001.1"/>
</dbReference>
<dbReference type="GO" id="GO:0006779">
    <property type="term" value="P:porphyrin-containing compound biosynthetic process"/>
    <property type="evidence" value="ECO:0007669"/>
    <property type="project" value="InterPro"/>
</dbReference>
<accession>A0A166UM12</accession>
<reference evidence="2 4" key="1">
    <citation type="journal article" date="2015" name="Biotechnol. Bioeng.">
        <title>Genome sequence and phenotypic characterization of Caulobacter segnis.</title>
        <authorList>
            <person name="Patel S."/>
            <person name="Fletcher B."/>
            <person name="Scott D.C."/>
            <person name="Ely B."/>
        </authorList>
    </citation>
    <scope>NUCLEOTIDE SEQUENCE [LARGE SCALE GENOMIC DNA]</scope>
    <source>
        <strain evidence="2 4">PS02</strain>
    </source>
</reference>
<comment type="caution">
    <text evidence="2">The sequence shown here is derived from an EMBL/GenBank/DDBJ whole genome shotgun (WGS) entry which is preliminary data.</text>
</comment>
<dbReference type="EMBL" id="LROR01000046">
    <property type="protein sequence ID" value="OBR94249.1"/>
    <property type="molecule type" value="Genomic_DNA"/>
</dbReference>
<evidence type="ECO:0000313" key="3">
    <source>
        <dbReference type="EMBL" id="OBR94249.1"/>
    </source>
</evidence>
<dbReference type="EC" id="4.1.1.37" evidence="2"/>
<dbReference type="EMBL" id="LITQ01000001">
    <property type="protein sequence ID" value="OAA95044.1"/>
    <property type="molecule type" value="Genomic_DNA"/>
</dbReference>
<evidence type="ECO:0000313" key="5">
    <source>
        <dbReference type="Proteomes" id="UP000093694"/>
    </source>
</evidence>
<dbReference type="SMR" id="A0A166UM12"/>
<dbReference type="PATRIC" id="fig|1705578.3.peg.273"/>
<dbReference type="PANTHER" id="PTHR47099:SF1">
    <property type="entry name" value="METHYLCOBAMIDE:COM METHYLTRANSFERASE MTBA"/>
    <property type="match status" value="1"/>
</dbReference>
<dbReference type="InterPro" id="IPR052024">
    <property type="entry name" value="Methanogen_methyltrans"/>
</dbReference>
<dbReference type="SUPFAM" id="SSF51726">
    <property type="entry name" value="UROD/MetE-like"/>
    <property type="match status" value="1"/>
</dbReference>
<dbReference type="Pfam" id="PF01208">
    <property type="entry name" value="URO-D"/>
    <property type="match status" value="1"/>
</dbReference>
<dbReference type="GO" id="GO:0004853">
    <property type="term" value="F:uroporphyrinogen decarboxylase activity"/>
    <property type="evidence" value="ECO:0007669"/>
    <property type="project" value="UniProtKB-EC"/>
</dbReference>
<dbReference type="Proteomes" id="UP000093694">
    <property type="component" value="Unassembled WGS sequence"/>
</dbReference>
<name>A0A166UM12_9CLOT</name>
<evidence type="ECO:0000313" key="2">
    <source>
        <dbReference type="EMBL" id="OAA95044.1"/>
    </source>
</evidence>
<dbReference type="InterPro" id="IPR000257">
    <property type="entry name" value="Uroporphyrinogen_deCOase"/>
</dbReference>
<gene>
    <name evidence="2" type="primary">hemE_5</name>
    <name evidence="3" type="ORF">CLCOS_19710</name>
    <name evidence="2" type="ORF">WX73_01453</name>
</gene>
<keyword evidence="2" id="KW-0456">Lyase</keyword>
<sequence>MKTTQQLYNERLDRFRKTLALEKTDRTPVILMNDSFAARHMGLKLADICGKDSVKVSNKVIIDSLKDLGDVDGVNSSYSVGPLFPLEFMSRVKLPGRELADDMLWQIDEAEMMKPEDYDTIINKGWNNFMPGYLKDRLGINVDEIMADAAYAPQADQNVKDAGFVVYSPAAVITVNEYLSGGRSMAKFMRDLFRMPDKVEETLDVIQAEVVEGIRKQIRATKPDVLFLSPARGASEFYSPKLWERFVWKYIKETADAVIEEGTICSIHIDGNWERDLDYFKDFPKGKIVFETDGVTDIYKIKEKLGDRMCIKGDVPAGKLVLGTPDEVYDYASKLVKDMGDGFILASGCSVPPNAKVENVKAMISAATGR</sequence>
<dbReference type="Gene3D" id="3.20.20.210">
    <property type="match status" value="1"/>
</dbReference>
<protein>
    <submittedName>
        <fullName evidence="2">Uroporphyrinogen decarboxylase</fullName>
        <ecNumber evidence="2">4.1.1.37</ecNumber>
    </submittedName>
</protein>
<evidence type="ECO:0000259" key="1">
    <source>
        <dbReference type="Pfam" id="PF01208"/>
    </source>
</evidence>
<keyword evidence="5" id="KW-1185">Reference proteome</keyword>
<proteinExistence type="predicted"/>
<dbReference type="AlphaFoldDB" id="A0A166UM12"/>